<dbReference type="PRINTS" id="PR00344">
    <property type="entry name" value="BCTRLSENSOR"/>
</dbReference>
<dbReference type="OrthoDB" id="3436at2"/>
<dbReference type="GO" id="GO:0005886">
    <property type="term" value="C:plasma membrane"/>
    <property type="evidence" value="ECO:0007669"/>
    <property type="project" value="UniProtKB-SubCell"/>
</dbReference>
<dbReference type="FunFam" id="3.30.565.10:FF:000006">
    <property type="entry name" value="Sensor histidine kinase WalK"/>
    <property type="match status" value="1"/>
</dbReference>
<keyword evidence="8" id="KW-0547">Nucleotide-binding</keyword>
<dbReference type="PANTHER" id="PTHR45528">
    <property type="entry name" value="SENSOR HISTIDINE KINASE CPXA"/>
    <property type="match status" value="1"/>
</dbReference>
<dbReference type="InterPro" id="IPR050398">
    <property type="entry name" value="HssS/ArlS-like"/>
</dbReference>
<evidence type="ECO:0000256" key="9">
    <source>
        <dbReference type="ARBA" id="ARBA00022777"/>
    </source>
</evidence>
<sequence length="462" mass="52845">MKSVYGKLFVGFLLSLILSLTVTGYFVVKKGNTTAENMALSELEASGEHISNLMKLISHDDLDKILHNYASTANISFQIITQDKIVQYGHKTNILSLNKEKVNKILKNVRPVQTHSMKGNIFSYTKTFKTDNKMYIVNVTKDMSDSARFFIDSYVLSALIMFFGGTIVFMVISDFIVKPISRLTKATNELIKGNYKVRVVYSGKDEIGRLSQSFNQMAIQLAKQDETRQQFISDVSHEFQTPLTAINGFATILKNEELDSEQRRKYADIIMHNSQRLSILSKNMLQLTLLEGEDITLDIEKYSLIEQINRVIEMTDNEALAKDIEIEFKRPRGDIFIEADSSRMEQVWLNIISNAIKYTKPKGVITIEIKKKSNEIEISVEDTGVGMSQEALSHIYERFYREDKSRSVQGNGLGLSIVKRIIDLHKFKLDVKSQEDVGTIFTVFIPYQPLNELRKRLNIKRD</sequence>
<evidence type="ECO:0000256" key="4">
    <source>
        <dbReference type="ARBA" id="ARBA00022475"/>
    </source>
</evidence>
<dbReference type="EC" id="2.7.13.3" evidence="3"/>
<reference evidence="17 18" key="1">
    <citation type="submission" date="2013-02" db="EMBL/GenBank/DDBJ databases">
        <title>The Genome Sequence of Lactobacillus catenaformis F0143.</title>
        <authorList>
            <consortium name="The Broad Institute Genome Sequencing Platform"/>
            <person name="Earl A."/>
            <person name="Ward D."/>
            <person name="Feldgarden M."/>
            <person name="Gevers D."/>
            <person name="Izard J."/>
            <person name="Blanton J.M."/>
            <person name="Mathney J."/>
            <person name="Dewhirst F.E."/>
            <person name="Young S.K."/>
            <person name="Zeng Q."/>
            <person name="Gargeya S."/>
            <person name="Fitzgerald M."/>
            <person name="Haas B."/>
            <person name="Abouelleil A."/>
            <person name="Alvarado L."/>
            <person name="Arachchi H.M."/>
            <person name="Berlin A."/>
            <person name="Chapman S.B."/>
            <person name="Gearin G."/>
            <person name="Goldberg J."/>
            <person name="Griggs A."/>
            <person name="Gujja S."/>
            <person name="Hansen M."/>
            <person name="Heiman D."/>
            <person name="Howarth C."/>
            <person name="Larimer J."/>
            <person name="Lui A."/>
            <person name="MacDonald P.J.P."/>
            <person name="McCowen C."/>
            <person name="Montmayeur A."/>
            <person name="Murphy C."/>
            <person name="Neiman D."/>
            <person name="Pearson M."/>
            <person name="Priest M."/>
            <person name="Roberts A."/>
            <person name="Saif S."/>
            <person name="Shea T."/>
            <person name="Sisk P."/>
            <person name="Stolte C."/>
            <person name="Sykes S."/>
            <person name="Wortman J."/>
            <person name="Nusbaum C."/>
            <person name="Birren B."/>
        </authorList>
    </citation>
    <scope>NUCLEOTIDE SEQUENCE [LARGE SCALE GENOMIC DNA]</scope>
    <source>
        <strain evidence="17 18">OT 569</strain>
    </source>
</reference>
<dbReference type="eggNOG" id="COG2205">
    <property type="taxonomic scope" value="Bacteria"/>
</dbReference>
<evidence type="ECO:0000256" key="13">
    <source>
        <dbReference type="ARBA" id="ARBA00023136"/>
    </source>
</evidence>
<comment type="catalytic activity">
    <reaction evidence="1">
        <text>ATP + protein L-histidine = ADP + protein N-phospho-L-histidine.</text>
        <dbReference type="EC" id="2.7.13.3"/>
    </reaction>
</comment>
<dbReference type="STRING" id="999415.HMPREF9943_01561"/>
<evidence type="ECO:0000256" key="14">
    <source>
        <dbReference type="SAM" id="Phobius"/>
    </source>
</evidence>
<dbReference type="SMART" id="SM00304">
    <property type="entry name" value="HAMP"/>
    <property type="match status" value="1"/>
</dbReference>
<keyword evidence="13 14" id="KW-0472">Membrane</keyword>
<keyword evidence="4" id="KW-1003">Cell membrane</keyword>
<dbReference type="SMART" id="SM00388">
    <property type="entry name" value="HisKA"/>
    <property type="match status" value="1"/>
</dbReference>
<evidence type="ECO:0000256" key="10">
    <source>
        <dbReference type="ARBA" id="ARBA00022840"/>
    </source>
</evidence>
<dbReference type="Proteomes" id="UP000011758">
    <property type="component" value="Unassembled WGS sequence"/>
</dbReference>
<dbReference type="SUPFAM" id="SSF47384">
    <property type="entry name" value="Homodimeric domain of signal transducing histidine kinase"/>
    <property type="match status" value="1"/>
</dbReference>
<dbReference type="CDD" id="cd00082">
    <property type="entry name" value="HisKA"/>
    <property type="match status" value="1"/>
</dbReference>
<feature type="domain" description="HAMP" evidence="16">
    <location>
        <begin position="174"/>
        <end position="226"/>
    </location>
</feature>
<evidence type="ECO:0000259" key="16">
    <source>
        <dbReference type="PROSITE" id="PS50885"/>
    </source>
</evidence>
<dbReference type="RefSeq" id="WP_004803781.1">
    <property type="nucleotide sequence ID" value="NZ_KB446649.1"/>
</dbReference>
<dbReference type="InterPro" id="IPR005467">
    <property type="entry name" value="His_kinase_dom"/>
</dbReference>
<feature type="domain" description="Histidine kinase" evidence="15">
    <location>
        <begin position="234"/>
        <end position="449"/>
    </location>
</feature>
<proteinExistence type="predicted"/>
<dbReference type="CDD" id="cd00075">
    <property type="entry name" value="HATPase"/>
    <property type="match status" value="1"/>
</dbReference>
<dbReference type="InterPro" id="IPR003594">
    <property type="entry name" value="HATPase_dom"/>
</dbReference>
<keyword evidence="7 14" id="KW-0812">Transmembrane</keyword>
<evidence type="ECO:0000259" key="15">
    <source>
        <dbReference type="PROSITE" id="PS50109"/>
    </source>
</evidence>
<dbReference type="SUPFAM" id="SSF55874">
    <property type="entry name" value="ATPase domain of HSP90 chaperone/DNA topoisomerase II/histidine kinase"/>
    <property type="match status" value="1"/>
</dbReference>
<dbReference type="Pfam" id="PF00512">
    <property type="entry name" value="HisKA"/>
    <property type="match status" value="1"/>
</dbReference>
<organism evidence="17 18">
    <name type="scientific">Eggerthia catenaformis OT 569 = DSM 20559</name>
    <dbReference type="NCBI Taxonomy" id="999415"/>
    <lineage>
        <taxon>Bacteria</taxon>
        <taxon>Bacillati</taxon>
        <taxon>Bacillota</taxon>
        <taxon>Erysipelotrichia</taxon>
        <taxon>Erysipelotrichales</taxon>
        <taxon>Coprobacillaceae</taxon>
        <taxon>Eggerthia</taxon>
    </lineage>
</organism>
<gene>
    <name evidence="17" type="ORF">HMPREF9943_01561</name>
</gene>
<dbReference type="Pfam" id="PF02518">
    <property type="entry name" value="HATPase_c"/>
    <property type="match status" value="1"/>
</dbReference>
<evidence type="ECO:0000256" key="6">
    <source>
        <dbReference type="ARBA" id="ARBA00022679"/>
    </source>
</evidence>
<dbReference type="PROSITE" id="PS50109">
    <property type="entry name" value="HIS_KIN"/>
    <property type="match status" value="1"/>
</dbReference>
<evidence type="ECO:0000256" key="3">
    <source>
        <dbReference type="ARBA" id="ARBA00012438"/>
    </source>
</evidence>
<protein>
    <recommendedName>
        <fullName evidence="3">histidine kinase</fullName>
        <ecNumber evidence="3">2.7.13.3</ecNumber>
    </recommendedName>
</protein>
<comment type="subcellular location">
    <subcellularLocation>
        <location evidence="2">Cell membrane</location>
        <topology evidence="2">Multi-pass membrane protein</topology>
    </subcellularLocation>
</comment>
<dbReference type="InterPro" id="IPR036890">
    <property type="entry name" value="HATPase_C_sf"/>
</dbReference>
<dbReference type="InterPro" id="IPR004358">
    <property type="entry name" value="Sig_transdc_His_kin-like_C"/>
</dbReference>
<keyword evidence="9" id="KW-0418">Kinase</keyword>
<dbReference type="GO" id="GO:0000155">
    <property type="term" value="F:phosphorelay sensor kinase activity"/>
    <property type="evidence" value="ECO:0007669"/>
    <property type="project" value="InterPro"/>
</dbReference>
<evidence type="ECO:0000256" key="7">
    <source>
        <dbReference type="ARBA" id="ARBA00022692"/>
    </source>
</evidence>
<dbReference type="Pfam" id="PF00672">
    <property type="entry name" value="HAMP"/>
    <property type="match status" value="1"/>
</dbReference>
<keyword evidence="5" id="KW-0597">Phosphoprotein</keyword>
<evidence type="ECO:0000256" key="5">
    <source>
        <dbReference type="ARBA" id="ARBA00022553"/>
    </source>
</evidence>
<keyword evidence="6" id="KW-0808">Transferase</keyword>
<dbReference type="BioCyc" id="ECAT999415-HMP:GTTI-1616-MONOMER"/>
<dbReference type="CDD" id="cd06225">
    <property type="entry name" value="HAMP"/>
    <property type="match status" value="1"/>
</dbReference>
<accession>M2ND83</accession>
<dbReference type="InterPro" id="IPR003661">
    <property type="entry name" value="HisK_dim/P_dom"/>
</dbReference>
<dbReference type="FunFam" id="1.10.287.130:FF:000001">
    <property type="entry name" value="Two-component sensor histidine kinase"/>
    <property type="match status" value="1"/>
</dbReference>
<keyword evidence="10" id="KW-0067">ATP-binding</keyword>
<feature type="transmembrane region" description="Helical" evidence="14">
    <location>
        <begin position="154"/>
        <end position="177"/>
    </location>
</feature>
<dbReference type="PROSITE" id="PS50885">
    <property type="entry name" value="HAMP"/>
    <property type="match status" value="1"/>
</dbReference>
<evidence type="ECO:0000256" key="11">
    <source>
        <dbReference type="ARBA" id="ARBA00022989"/>
    </source>
</evidence>
<keyword evidence="18" id="KW-1185">Reference proteome</keyword>
<dbReference type="EMBL" id="AGEJ01000024">
    <property type="protein sequence ID" value="EMD16158.1"/>
    <property type="molecule type" value="Genomic_DNA"/>
</dbReference>
<dbReference type="InterPro" id="IPR036097">
    <property type="entry name" value="HisK_dim/P_sf"/>
</dbReference>
<dbReference type="PANTHER" id="PTHR45528:SF1">
    <property type="entry name" value="SENSOR HISTIDINE KINASE CPXA"/>
    <property type="match status" value="1"/>
</dbReference>
<keyword evidence="11 14" id="KW-1133">Transmembrane helix</keyword>
<dbReference type="AlphaFoldDB" id="M2ND83"/>
<name>M2ND83_9FIRM</name>
<evidence type="ECO:0000256" key="2">
    <source>
        <dbReference type="ARBA" id="ARBA00004651"/>
    </source>
</evidence>
<dbReference type="GO" id="GO:0005524">
    <property type="term" value="F:ATP binding"/>
    <property type="evidence" value="ECO:0007669"/>
    <property type="project" value="UniProtKB-KW"/>
</dbReference>
<keyword evidence="12" id="KW-0902">Two-component regulatory system</keyword>
<dbReference type="SMART" id="SM00387">
    <property type="entry name" value="HATPase_c"/>
    <property type="match status" value="1"/>
</dbReference>
<evidence type="ECO:0000313" key="17">
    <source>
        <dbReference type="EMBL" id="EMD16158.1"/>
    </source>
</evidence>
<evidence type="ECO:0000313" key="18">
    <source>
        <dbReference type="Proteomes" id="UP000011758"/>
    </source>
</evidence>
<dbReference type="Gene3D" id="3.30.565.10">
    <property type="entry name" value="Histidine kinase-like ATPase, C-terminal domain"/>
    <property type="match status" value="1"/>
</dbReference>
<evidence type="ECO:0000256" key="12">
    <source>
        <dbReference type="ARBA" id="ARBA00023012"/>
    </source>
</evidence>
<dbReference type="Gene3D" id="6.10.340.10">
    <property type="match status" value="1"/>
</dbReference>
<dbReference type="InterPro" id="IPR003660">
    <property type="entry name" value="HAMP_dom"/>
</dbReference>
<dbReference type="Gene3D" id="1.10.287.130">
    <property type="match status" value="1"/>
</dbReference>
<dbReference type="PATRIC" id="fig|999415.3.peg.1588"/>
<comment type="caution">
    <text evidence="17">The sequence shown here is derived from an EMBL/GenBank/DDBJ whole genome shotgun (WGS) entry which is preliminary data.</text>
</comment>
<evidence type="ECO:0000256" key="8">
    <source>
        <dbReference type="ARBA" id="ARBA00022741"/>
    </source>
</evidence>
<evidence type="ECO:0000256" key="1">
    <source>
        <dbReference type="ARBA" id="ARBA00000085"/>
    </source>
</evidence>
<dbReference type="SUPFAM" id="SSF158472">
    <property type="entry name" value="HAMP domain-like"/>
    <property type="match status" value="1"/>
</dbReference>